<protein>
    <submittedName>
        <fullName evidence="1">Uncharacterized protein</fullName>
    </submittedName>
</protein>
<accession>A0A4Y4DJ69</accession>
<comment type="caution">
    <text evidence="1">The sequence shown here is derived from an EMBL/GenBank/DDBJ whole genome shotgun (WGS) entry which is preliminary data.</text>
</comment>
<evidence type="ECO:0000313" key="2">
    <source>
        <dbReference type="Proteomes" id="UP000316612"/>
    </source>
</evidence>
<dbReference type="Proteomes" id="UP000316612">
    <property type="component" value="Unassembled WGS sequence"/>
</dbReference>
<proteinExistence type="predicted"/>
<dbReference type="EMBL" id="BJNY01000004">
    <property type="protein sequence ID" value="GED05359.1"/>
    <property type="molecule type" value="Genomic_DNA"/>
</dbReference>
<dbReference type="AlphaFoldDB" id="A0A4Y4DJ69"/>
<reference evidence="1 2" key="1">
    <citation type="submission" date="2019-06" db="EMBL/GenBank/DDBJ databases">
        <title>Whole genome shotgun sequence of Glutamicibacter uratoxydans NBRC 15515.</title>
        <authorList>
            <person name="Hosoyama A."/>
            <person name="Uohara A."/>
            <person name="Ohji S."/>
            <person name="Ichikawa N."/>
        </authorList>
    </citation>
    <scope>NUCLEOTIDE SEQUENCE [LARGE SCALE GENOMIC DNA]</scope>
    <source>
        <strain evidence="1 2">NBRC 15515</strain>
    </source>
</reference>
<dbReference type="OrthoDB" id="4947564at2"/>
<sequence>MFTAMKIPRIRLQVDAMEEPFQENLQGDEPEENLRYPMDAPFGVASTAWATMFDVRIGYRAIFFPSQFERTGDLFSIRIKSPGFVETDPRFIGKQCIEMEEFDELAARAAVGDIVASSGRLTFQGAMRALEKYFHIDDP</sequence>
<keyword evidence="2" id="KW-1185">Reference proteome</keyword>
<evidence type="ECO:0000313" key="1">
    <source>
        <dbReference type="EMBL" id="GED05359.1"/>
    </source>
</evidence>
<name>A0A4Y4DJ69_GLUUR</name>
<organism evidence="1 2">
    <name type="scientific">Glutamicibacter uratoxydans</name>
    <name type="common">Arthrobacter uratoxydans</name>
    <dbReference type="NCBI Taxonomy" id="43667"/>
    <lineage>
        <taxon>Bacteria</taxon>
        <taxon>Bacillati</taxon>
        <taxon>Actinomycetota</taxon>
        <taxon>Actinomycetes</taxon>
        <taxon>Micrococcales</taxon>
        <taxon>Micrococcaceae</taxon>
        <taxon>Glutamicibacter</taxon>
    </lineage>
</organism>
<gene>
    <name evidence="1" type="ORF">AUR04nite_08910</name>
</gene>
<dbReference type="RefSeq" id="WP_141362339.1">
    <property type="nucleotide sequence ID" value="NZ_BAAAJL010000001.1"/>
</dbReference>